<organism evidence="17">
    <name type="scientific">Branchiostoma floridae</name>
    <name type="common">Florida lancelet</name>
    <name type="synonym">Amphioxus</name>
    <dbReference type="NCBI Taxonomy" id="7739"/>
    <lineage>
        <taxon>Eukaryota</taxon>
        <taxon>Metazoa</taxon>
        <taxon>Chordata</taxon>
        <taxon>Cephalochordata</taxon>
        <taxon>Leptocardii</taxon>
        <taxon>Amphioxiformes</taxon>
        <taxon>Branchiostomatidae</taxon>
        <taxon>Branchiostoma</taxon>
    </lineage>
</organism>
<keyword evidence="6 15" id="KW-0679">Respiratory chain</keyword>
<keyword evidence="12 15" id="KW-0496">Mitochondrion</keyword>
<keyword evidence="16" id="KW-0732">Signal</keyword>
<evidence type="ECO:0000256" key="2">
    <source>
        <dbReference type="ARBA" id="ARBA00005698"/>
    </source>
</evidence>
<dbReference type="EC" id="7.1.1.2" evidence="3 15"/>
<keyword evidence="15" id="KW-0830">Ubiquinone</keyword>
<evidence type="ECO:0000256" key="3">
    <source>
        <dbReference type="ARBA" id="ARBA00012944"/>
    </source>
</evidence>
<keyword evidence="9 15" id="KW-0249">Electron transport</keyword>
<dbReference type="EMBL" id="AB478574">
    <property type="protein sequence ID" value="BAH86338.1"/>
    <property type="molecule type" value="Genomic_DNA"/>
</dbReference>
<evidence type="ECO:0000256" key="10">
    <source>
        <dbReference type="ARBA" id="ARBA00022989"/>
    </source>
</evidence>
<evidence type="ECO:0000256" key="16">
    <source>
        <dbReference type="SAM" id="SignalP"/>
    </source>
</evidence>
<evidence type="ECO:0000256" key="15">
    <source>
        <dbReference type="RuleBase" id="RU004430"/>
    </source>
</evidence>
<evidence type="ECO:0000256" key="6">
    <source>
        <dbReference type="ARBA" id="ARBA00022660"/>
    </source>
</evidence>
<name>C6L3C9_BRAFL</name>
<dbReference type="PANTHER" id="PTHR11435">
    <property type="entry name" value="NADH UBIQUINONE OXIDOREDUCTASE SUBUNIT ND6"/>
    <property type="match status" value="1"/>
</dbReference>
<proteinExistence type="inferred from homology"/>
<keyword evidence="5 15" id="KW-0813">Transport</keyword>
<comment type="function">
    <text evidence="15">Core subunit of the mitochondrial membrane respiratory chain NADH dehydrogenase (Complex I) which catalyzes electron transfer from NADH through the respiratory chain, using ubiquinone as an electron acceptor. Essential for the catalytic activity and assembly of complex I.</text>
</comment>
<comment type="subcellular location">
    <subcellularLocation>
        <location evidence="1 15">Mitochondrion membrane</location>
        <topology evidence="1 15">Multi-pass membrane protein</topology>
    </subcellularLocation>
</comment>
<comment type="similarity">
    <text evidence="2 15">Belongs to the complex I subunit 6 family.</text>
</comment>
<gene>
    <name evidence="17" type="primary">ND6</name>
</gene>
<evidence type="ECO:0000256" key="11">
    <source>
        <dbReference type="ARBA" id="ARBA00023027"/>
    </source>
</evidence>
<evidence type="ECO:0000256" key="1">
    <source>
        <dbReference type="ARBA" id="ARBA00004225"/>
    </source>
</evidence>
<dbReference type="PANTHER" id="PTHR11435:SF1">
    <property type="entry name" value="NADH-UBIQUINONE OXIDOREDUCTASE CHAIN 6"/>
    <property type="match status" value="1"/>
</dbReference>
<dbReference type="AlphaFoldDB" id="C6L3C9"/>
<sequence>MQMMLMFFLLLAAIMVIRATSPYYGALATAWLALLAALLLLDADIIFPAIILMLIYLGGMLVVFIYSTAYAADLMPLPINLTMSALMASFGVMLITMISSPSIETLCETKPWLVYDMQPSYMLFDIYQRGSSMFIVAVMILTALLFSILEVVSHRQTTMKWFIHSTY</sequence>
<keyword evidence="7 15" id="KW-0812">Transmembrane</keyword>
<comment type="catalytic activity">
    <reaction evidence="14 15">
        <text>a ubiquinone + NADH + 5 H(+)(in) = a ubiquinol + NAD(+) + 4 H(+)(out)</text>
        <dbReference type="Rhea" id="RHEA:29091"/>
        <dbReference type="Rhea" id="RHEA-COMP:9565"/>
        <dbReference type="Rhea" id="RHEA-COMP:9566"/>
        <dbReference type="ChEBI" id="CHEBI:15378"/>
        <dbReference type="ChEBI" id="CHEBI:16389"/>
        <dbReference type="ChEBI" id="CHEBI:17976"/>
        <dbReference type="ChEBI" id="CHEBI:57540"/>
        <dbReference type="ChEBI" id="CHEBI:57945"/>
        <dbReference type="EC" id="7.1.1.2"/>
    </reaction>
</comment>
<evidence type="ECO:0000256" key="4">
    <source>
        <dbReference type="ARBA" id="ARBA00021095"/>
    </source>
</evidence>
<dbReference type="Pfam" id="PF00499">
    <property type="entry name" value="Oxidored_q3"/>
    <property type="match status" value="1"/>
</dbReference>
<keyword evidence="10 15" id="KW-1133">Transmembrane helix</keyword>
<evidence type="ECO:0000313" key="17">
    <source>
        <dbReference type="EMBL" id="BAH86338.1"/>
    </source>
</evidence>
<protein>
    <recommendedName>
        <fullName evidence="4 15">NADH-ubiquinone oxidoreductase chain 6</fullName>
        <ecNumber evidence="3 15">7.1.1.2</ecNumber>
    </recommendedName>
</protein>
<evidence type="ECO:0000256" key="8">
    <source>
        <dbReference type="ARBA" id="ARBA00022967"/>
    </source>
</evidence>
<feature type="signal peptide" evidence="16">
    <location>
        <begin position="1"/>
        <end position="19"/>
    </location>
</feature>
<geneLocation type="mitochondrion" evidence="17"/>
<keyword evidence="13 15" id="KW-0472">Membrane</keyword>
<dbReference type="InterPro" id="IPR001457">
    <property type="entry name" value="NADH_UbQ/plastoQ_OxRdtase_su6"/>
</dbReference>
<feature type="transmembrane region" description="Helical" evidence="15">
    <location>
        <begin position="45"/>
        <end position="67"/>
    </location>
</feature>
<dbReference type="InterPro" id="IPR050269">
    <property type="entry name" value="ComplexI_Subunit6"/>
</dbReference>
<feature type="transmembrane region" description="Helical" evidence="15">
    <location>
        <begin position="79"/>
        <end position="98"/>
    </location>
</feature>
<dbReference type="GO" id="GO:0008137">
    <property type="term" value="F:NADH dehydrogenase (ubiquinone) activity"/>
    <property type="evidence" value="ECO:0007669"/>
    <property type="project" value="UniProtKB-EC"/>
</dbReference>
<evidence type="ECO:0000256" key="14">
    <source>
        <dbReference type="ARBA" id="ARBA00049551"/>
    </source>
</evidence>
<evidence type="ECO:0000256" key="7">
    <source>
        <dbReference type="ARBA" id="ARBA00022692"/>
    </source>
</evidence>
<accession>C6L3C9</accession>
<evidence type="ECO:0000256" key="12">
    <source>
        <dbReference type="ARBA" id="ARBA00023128"/>
    </source>
</evidence>
<keyword evidence="11 15" id="KW-0520">NAD</keyword>
<keyword evidence="8 15" id="KW-1278">Translocase</keyword>
<feature type="transmembrane region" description="Helical" evidence="15">
    <location>
        <begin position="132"/>
        <end position="152"/>
    </location>
</feature>
<evidence type="ECO:0000256" key="13">
    <source>
        <dbReference type="ARBA" id="ARBA00023136"/>
    </source>
</evidence>
<evidence type="ECO:0000256" key="5">
    <source>
        <dbReference type="ARBA" id="ARBA00022448"/>
    </source>
</evidence>
<dbReference type="GO" id="GO:0031966">
    <property type="term" value="C:mitochondrial membrane"/>
    <property type="evidence" value="ECO:0007669"/>
    <property type="project" value="UniProtKB-SubCell"/>
</dbReference>
<evidence type="ECO:0000256" key="9">
    <source>
        <dbReference type="ARBA" id="ARBA00022982"/>
    </source>
</evidence>
<reference evidence="17" key="1">
    <citation type="submission" date="2009-01" db="EMBL/GenBank/DDBJ databases">
        <title>Branchiostoma mitochondrial DNA, complete genome.</title>
        <authorList>
            <person name="Takada Y."/>
            <person name="Imai T."/>
        </authorList>
    </citation>
    <scope>NUCLEOTIDE SEQUENCE</scope>
    <source>
        <strain evidence="17">Bf-M01</strain>
    </source>
</reference>
<feature type="chain" id="PRO_5002968058" description="NADH-ubiquinone oxidoreductase chain 6" evidence="16">
    <location>
        <begin position="20"/>
        <end position="167"/>
    </location>
</feature>